<dbReference type="Pfam" id="PF05544">
    <property type="entry name" value="Pro_racemase"/>
    <property type="match status" value="1"/>
</dbReference>
<dbReference type="FunFam" id="3.10.310.10:FF:000003">
    <property type="entry name" value="Proline racemase"/>
    <property type="match status" value="1"/>
</dbReference>
<reference evidence="3" key="1">
    <citation type="submission" date="2016-10" db="EMBL/GenBank/DDBJ databases">
        <authorList>
            <person name="Varghese N."/>
            <person name="Submissions S."/>
        </authorList>
    </citation>
    <scope>NUCLEOTIDE SEQUENCE [LARGE SCALE GENOMIC DNA]</scope>
    <source>
        <strain evidence="3">OK042</strain>
    </source>
</reference>
<protein>
    <submittedName>
        <fullName evidence="2">Proline racemase</fullName>
    </submittedName>
</protein>
<dbReference type="PANTHER" id="PTHR33442">
    <property type="entry name" value="TRANS-3-HYDROXY-L-PROLINE DEHYDRATASE"/>
    <property type="match status" value="1"/>
</dbReference>
<keyword evidence="3" id="KW-1185">Reference proteome</keyword>
<evidence type="ECO:0000313" key="2">
    <source>
        <dbReference type="EMBL" id="SFK65411.1"/>
    </source>
</evidence>
<gene>
    <name evidence="2" type="ORF">SAMN05518846_11725</name>
</gene>
<dbReference type="STRING" id="1884381.SAMN05518846_11725"/>
<dbReference type="AlphaFoldDB" id="A0A1I4BBT7"/>
<name>A0A1I4BBT7_9BACL</name>
<proteinExistence type="inferred from homology"/>
<dbReference type="PIRSF" id="PIRSF029792">
    <property type="entry name" value="Pro_racemase"/>
    <property type="match status" value="1"/>
</dbReference>
<dbReference type="EMBL" id="FORT01000017">
    <property type="protein sequence ID" value="SFK65411.1"/>
    <property type="molecule type" value="Genomic_DNA"/>
</dbReference>
<dbReference type="Gene3D" id="3.10.310.10">
    <property type="entry name" value="Diaminopimelate Epimerase, Chain A, domain 1"/>
    <property type="match status" value="2"/>
</dbReference>
<evidence type="ECO:0000313" key="3">
    <source>
        <dbReference type="Proteomes" id="UP000198915"/>
    </source>
</evidence>
<comment type="similarity">
    <text evidence="1">Belongs to the proline racemase family.</text>
</comment>
<organism evidence="2 3">
    <name type="scientific">Brevibacillus centrosporus</name>
    <dbReference type="NCBI Taxonomy" id="54910"/>
    <lineage>
        <taxon>Bacteria</taxon>
        <taxon>Bacillati</taxon>
        <taxon>Bacillota</taxon>
        <taxon>Bacilli</taxon>
        <taxon>Bacillales</taxon>
        <taxon>Paenibacillaceae</taxon>
        <taxon>Brevibacillus</taxon>
    </lineage>
</organism>
<dbReference type="SFLD" id="SFLDS00028">
    <property type="entry name" value="Proline_Racemase"/>
    <property type="match status" value="1"/>
</dbReference>
<accession>A0A1I4BBT7</accession>
<dbReference type="Proteomes" id="UP000198915">
    <property type="component" value="Unassembled WGS sequence"/>
</dbReference>
<dbReference type="SUPFAM" id="SSF54506">
    <property type="entry name" value="Diaminopimelate epimerase-like"/>
    <property type="match status" value="1"/>
</dbReference>
<dbReference type="InterPro" id="IPR008794">
    <property type="entry name" value="Pro_racemase_fam"/>
</dbReference>
<sequence>MNINQLFTTIDAHTGGEPLRIITGGIPPIKGETILEKRKYLREELDYVRRVLMYEPRGHHGMYGCVMTAPVSPDAAFGVLFMHNEGYSTMCGHGIIAVVTAAYETGLLRVDDVKGDIVIDSPAGRILAQANVVDEQVKSVSFENVASFVLAQDFPIEWEGRTILVDIAFGGAFYAVVQAKDLDVQVEIEQLPILQEWGARIKEQIEAKRHVAHPLEPELTGIYGVIISDEPKRPDSHLRNVTIFADKQVDRSPCGTGTAARLATLFARGELEIDEPFVHEGIVNSQFIGTVVGTTQVAEYAAVIPTIEGRAFITGLHQFVVDPTDPLKDGFLLR</sequence>
<dbReference type="RefSeq" id="WP_092274434.1">
    <property type="nucleotide sequence ID" value="NZ_CP176856.1"/>
</dbReference>
<dbReference type="GO" id="GO:0047580">
    <property type="term" value="F:4-hydroxyproline epimerase activity"/>
    <property type="evidence" value="ECO:0007669"/>
    <property type="project" value="TreeGrafter"/>
</dbReference>
<dbReference type="PANTHER" id="PTHR33442:SF1">
    <property type="entry name" value="TRANS-3-HYDROXY-L-PROLINE DEHYDRATASE"/>
    <property type="match status" value="1"/>
</dbReference>
<evidence type="ECO:0000256" key="1">
    <source>
        <dbReference type="ARBA" id="ARBA00007529"/>
    </source>
</evidence>
<dbReference type="GeneID" id="301132637"/>